<evidence type="ECO:0000256" key="4">
    <source>
        <dbReference type="ARBA" id="ARBA00023004"/>
    </source>
</evidence>
<dbReference type="NCBIfam" id="NF033749">
    <property type="entry name" value="bact_hemeryth"/>
    <property type="match status" value="1"/>
</dbReference>
<dbReference type="InterPro" id="IPR050669">
    <property type="entry name" value="Hemerythrin"/>
</dbReference>
<dbReference type="InterPro" id="IPR012827">
    <property type="entry name" value="Hemerythrin_metal-bd"/>
</dbReference>
<evidence type="ECO:0000313" key="6">
    <source>
        <dbReference type="EMBL" id="GLR67428.1"/>
    </source>
</evidence>
<reference evidence="7" key="1">
    <citation type="journal article" date="2019" name="Int. J. Syst. Evol. Microbiol.">
        <title>The Global Catalogue of Microorganisms (GCM) 10K type strain sequencing project: providing services to taxonomists for standard genome sequencing and annotation.</title>
        <authorList>
            <consortium name="The Broad Institute Genomics Platform"/>
            <consortium name="The Broad Institute Genome Sequencing Center for Infectious Disease"/>
            <person name="Wu L."/>
            <person name="Ma J."/>
        </authorList>
    </citation>
    <scope>NUCLEOTIDE SEQUENCE [LARGE SCALE GENOMIC DNA]</scope>
    <source>
        <strain evidence="7">NBRC 112502</strain>
    </source>
</reference>
<organism evidence="6 7">
    <name type="scientific">Acidocella aquatica</name>
    <dbReference type="NCBI Taxonomy" id="1922313"/>
    <lineage>
        <taxon>Bacteria</taxon>
        <taxon>Pseudomonadati</taxon>
        <taxon>Pseudomonadota</taxon>
        <taxon>Alphaproteobacteria</taxon>
        <taxon>Acetobacterales</taxon>
        <taxon>Acidocellaceae</taxon>
        <taxon>Acidocella</taxon>
    </lineage>
</organism>
<keyword evidence="2" id="KW-0561">Oxygen transport</keyword>
<keyword evidence="7" id="KW-1185">Reference proteome</keyword>
<dbReference type="Proteomes" id="UP001156641">
    <property type="component" value="Unassembled WGS sequence"/>
</dbReference>
<keyword evidence="3" id="KW-0479">Metal-binding</keyword>
<dbReference type="Pfam" id="PF01814">
    <property type="entry name" value="Hemerythrin"/>
    <property type="match status" value="1"/>
</dbReference>
<keyword evidence="4" id="KW-0408">Iron</keyword>
<evidence type="ECO:0000256" key="2">
    <source>
        <dbReference type="ARBA" id="ARBA00022621"/>
    </source>
</evidence>
<evidence type="ECO:0000256" key="1">
    <source>
        <dbReference type="ARBA" id="ARBA00010587"/>
    </source>
</evidence>
<dbReference type="CDD" id="cd12107">
    <property type="entry name" value="Hemerythrin"/>
    <property type="match status" value="1"/>
</dbReference>
<dbReference type="PANTHER" id="PTHR37164">
    <property type="entry name" value="BACTERIOHEMERYTHRIN"/>
    <property type="match status" value="1"/>
</dbReference>
<dbReference type="SUPFAM" id="SSF47188">
    <property type="entry name" value="Hemerythrin-like"/>
    <property type="match status" value="1"/>
</dbReference>
<comment type="caution">
    <text evidence="6">The sequence shown here is derived from an EMBL/GenBank/DDBJ whole genome shotgun (WGS) entry which is preliminary data.</text>
</comment>
<dbReference type="InterPro" id="IPR012312">
    <property type="entry name" value="Hemerythrin-like"/>
</dbReference>
<name>A0ABQ6AB26_9PROT</name>
<dbReference type="InterPro" id="IPR035938">
    <property type="entry name" value="Hemerythrin-like_sf"/>
</dbReference>
<keyword evidence="2" id="KW-0813">Transport</keyword>
<comment type="similarity">
    <text evidence="1">Belongs to the hemerythrin family.</text>
</comment>
<dbReference type="NCBIfam" id="TIGR02481">
    <property type="entry name" value="hemeryth_dom"/>
    <property type="match status" value="1"/>
</dbReference>
<feature type="domain" description="Hemerythrin-like" evidence="5">
    <location>
        <begin position="12"/>
        <end position="121"/>
    </location>
</feature>
<evidence type="ECO:0000256" key="3">
    <source>
        <dbReference type="ARBA" id="ARBA00022723"/>
    </source>
</evidence>
<sequence>MTMSWKNEFSVGIQALDGEHKKIINMINALDGAIGRPEEQRIVQQSLSAMADYVGRHFRAEEDAMHLAGYKLLEPHRKTHNDFTAVVMGLARRKNLEAVELQQILVNWLTEHILKIDKDYAESVSTWMNALKRQH</sequence>
<dbReference type="InterPro" id="IPR016131">
    <property type="entry name" value="Haemerythrin_Fe_BS"/>
</dbReference>
<proteinExistence type="inferred from homology"/>
<protein>
    <submittedName>
        <fullName evidence="6">Bacteriohemerythrin</fullName>
    </submittedName>
</protein>
<dbReference type="Gene3D" id="1.20.120.50">
    <property type="entry name" value="Hemerythrin-like"/>
    <property type="match status" value="1"/>
</dbReference>
<dbReference type="PROSITE" id="PS00550">
    <property type="entry name" value="HEMERYTHRINS"/>
    <property type="match status" value="1"/>
</dbReference>
<evidence type="ECO:0000313" key="7">
    <source>
        <dbReference type="Proteomes" id="UP001156641"/>
    </source>
</evidence>
<accession>A0ABQ6AB26</accession>
<dbReference type="PANTHER" id="PTHR37164:SF1">
    <property type="entry name" value="BACTERIOHEMERYTHRIN"/>
    <property type="match status" value="1"/>
</dbReference>
<dbReference type="EMBL" id="BSOS01000065">
    <property type="protein sequence ID" value="GLR67428.1"/>
    <property type="molecule type" value="Genomic_DNA"/>
</dbReference>
<evidence type="ECO:0000259" key="5">
    <source>
        <dbReference type="Pfam" id="PF01814"/>
    </source>
</evidence>
<gene>
    <name evidence="6" type="ORF">GCM10010909_21090</name>
</gene>